<accession>A0A5R8P6G6</accession>
<dbReference type="Pfam" id="PF13738">
    <property type="entry name" value="Pyr_redox_3"/>
    <property type="match status" value="1"/>
</dbReference>
<dbReference type="RefSeq" id="WP_138458848.1">
    <property type="nucleotide sequence ID" value="NZ_VBUU01000044.1"/>
</dbReference>
<dbReference type="PANTHER" id="PTHR42877">
    <property type="entry name" value="L-ORNITHINE N(5)-MONOOXYGENASE-RELATED"/>
    <property type="match status" value="1"/>
</dbReference>
<dbReference type="InterPro" id="IPR036188">
    <property type="entry name" value="FAD/NAD-bd_sf"/>
</dbReference>
<dbReference type="SUPFAM" id="SSF51905">
    <property type="entry name" value="FAD/NAD(P)-binding domain"/>
    <property type="match status" value="2"/>
</dbReference>
<proteinExistence type="predicted"/>
<evidence type="ECO:0000313" key="1">
    <source>
        <dbReference type="EMBL" id="TLF94964.1"/>
    </source>
</evidence>
<dbReference type="InterPro" id="IPR051209">
    <property type="entry name" value="FAD-bind_Monooxygenase_sf"/>
</dbReference>
<protein>
    <submittedName>
        <fullName evidence="1">NAD(P)/FAD-dependent oxidoreductase</fullName>
    </submittedName>
</protein>
<dbReference type="EMBL" id="VBUU01000044">
    <property type="protein sequence ID" value="TLF94964.1"/>
    <property type="molecule type" value="Genomic_DNA"/>
</dbReference>
<comment type="caution">
    <text evidence="1">The sequence shown here is derived from an EMBL/GenBank/DDBJ whole genome shotgun (WGS) entry which is preliminary data.</text>
</comment>
<dbReference type="OrthoDB" id="5168853at2"/>
<dbReference type="AlphaFoldDB" id="A0A5R8P6G6"/>
<name>A0A5R8P6G6_9NOCA</name>
<dbReference type="Proteomes" id="UP000308349">
    <property type="component" value="Unassembled WGS sequence"/>
</dbReference>
<sequence length="542" mass="60761">MSRDNGSGAGHISLLERPQHEVVVIGAGIGGICAGVKLQEIGVDDFLIVDRIAGLGGTWYSHSYPDAGCDIPSTTYQFSFARKPDWDRLFAKRDQILEYLREVAADYDLPRRMRFNTTIVREEWDDDHGLWRLYVDTGEVITARFVISAVGAYINPKTKPNIPGLDSYTGVSMHPAQWNLDYDFTGKRVGIIGVGASTMQIAPKLAAQVERLDIYQRTPQVYLPKPDFVLKPWMQKLLALPGASAIANGVAQGIIDMLLRVAVYTPAPLWRAGARVIDFAGRHAYAGWVRYKVKDKEIRKQLRPDFGIVCIRGGAGGDYLPTLNRDNVELITAGIAEITPTGIRSSDGVEREIDALVVSTGYEVFSDPESYKPGTVIGRDGFDLGVYYNTEELKAYYSTSVAGLPNRFIMIGPYSWTGTAFHYFVENSMRHIAAVIDETRRRGSTIVEVRPEAQERFHREMLRSGRNLAYYLETRCEGSNSYFVNSQGKSPYIRPWSLWKTYRKSVRFDREDYSYRSPVEVDAVVESVSAGSPKRDSAWPGR</sequence>
<dbReference type="PANTHER" id="PTHR42877:SF4">
    <property type="entry name" value="FAD_NAD(P)-BINDING DOMAIN-CONTAINING PROTEIN-RELATED"/>
    <property type="match status" value="1"/>
</dbReference>
<evidence type="ECO:0000313" key="2">
    <source>
        <dbReference type="Proteomes" id="UP000308349"/>
    </source>
</evidence>
<gene>
    <name evidence="1" type="ORF">FEK35_28565</name>
</gene>
<reference evidence="1 2" key="1">
    <citation type="submission" date="2019-05" db="EMBL/GenBank/DDBJ databases">
        <title>Genomes sequences of two Nocardia cyriacigeorgica environmental isolates, type strains Nocardia asteroides ATCC 19247 and Nocardia cyriacigeorgica DSM 44484.</title>
        <authorList>
            <person name="Vautrin F."/>
            <person name="Bergeron E."/>
            <person name="Dubost A."/>
            <person name="Abrouk D."/>
            <person name="Rodriguez Nava V."/>
            <person name="Pujic P."/>
        </authorList>
    </citation>
    <scope>NUCLEOTIDE SEQUENCE [LARGE SCALE GENOMIC DNA]</scope>
    <source>
        <strain evidence="1 2">EML 1456</strain>
    </source>
</reference>
<organism evidence="1 2">
    <name type="scientific">Nocardia cyriacigeorgica</name>
    <dbReference type="NCBI Taxonomy" id="135487"/>
    <lineage>
        <taxon>Bacteria</taxon>
        <taxon>Bacillati</taxon>
        <taxon>Actinomycetota</taxon>
        <taxon>Actinomycetes</taxon>
        <taxon>Mycobacteriales</taxon>
        <taxon>Nocardiaceae</taxon>
        <taxon>Nocardia</taxon>
    </lineage>
</organism>
<dbReference type="Gene3D" id="3.50.50.60">
    <property type="entry name" value="FAD/NAD(P)-binding domain"/>
    <property type="match status" value="2"/>
</dbReference>